<dbReference type="Pfam" id="PF07690">
    <property type="entry name" value="MFS_1"/>
    <property type="match status" value="1"/>
</dbReference>
<feature type="transmembrane region" description="Helical" evidence="7">
    <location>
        <begin position="346"/>
        <end position="369"/>
    </location>
</feature>
<evidence type="ECO:0000256" key="7">
    <source>
        <dbReference type="SAM" id="Phobius"/>
    </source>
</evidence>
<evidence type="ECO:0000256" key="4">
    <source>
        <dbReference type="ARBA" id="ARBA00022989"/>
    </source>
</evidence>
<evidence type="ECO:0000313" key="9">
    <source>
        <dbReference type="EMBL" id="UYM07692.1"/>
    </source>
</evidence>
<feature type="domain" description="Major facilitator superfamily (MFS) profile" evidence="8">
    <location>
        <begin position="18"/>
        <end position="406"/>
    </location>
</feature>
<dbReference type="PROSITE" id="PS50850">
    <property type="entry name" value="MFS"/>
    <property type="match status" value="1"/>
</dbReference>
<evidence type="ECO:0000256" key="1">
    <source>
        <dbReference type="ARBA" id="ARBA00004651"/>
    </source>
</evidence>
<organism evidence="9 10">
    <name type="scientific">Solicola gregarius</name>
    <dbReference type="NCBI Taxonomy" id="2908642"/>
    <lineage>
        <taxon>Bacteria</taxon>
        <taxon>Bacillati</taxon>
        <taxon>Actinomycetota</taxon>
        <taxon>Actinomycetes</taxon>
        <taxon>Propionibacteriales</taxon>
        <taxon>Nocardioidaceae</taxon>
        <taxon>Solicola</taxon>
    </lineage>
</organism>
<feature type="transmembrane region" description="Helical" evidence="7">
    <location>
        <begin position="178"/>
        <end position="197"/>
    </location>
</feature>
<keyword evidence="3 7" id="KW-0812">Transmembrane</keyword>
<feature type="transmembrane region" description="Helical" evidence="7">
    <location>
        <begin position="259"/>
        <end position="280"/>
    </location>
</feature>
<name>A0AA46YMF2_9ACTN</name>
<protein>
    <submittedName>
        <fullName evidence="9">MFS transporter</fullName>
    </submittedName>
</protein>
<dbReference type="Gene3D" id="1.20.1250.20">
    <property type="entry name" value="MFS general substrate transporter like domains"/>
    <property type="match status" value="1"/>
</dbReference>
<keyword evidence="4 7" id="KW-1133">Transmembrane helix</keyword>
<reference evidence="9" key="1">
    <citation type="submission" date="2022-01" db="EMBL/GenBank/DDBJ databases">
        <title>Nocardioidaceae gen. sp. A5X3R13.</title>
        <authorList>
            <person name="Lopez Marin M.A."/>
            <person name="Uhlik O."/>
        </authorList>
    </citation>
    <scope>NUCLEOTIDE SEQUENCE</scope>
    <source>
        <strain evidence="9">A5X3R13</strain>
    </source>
</reference>
<feature type="transmembrane region" description="Helical" evidence="7">
    <location>
        <begin position="381"/>
        <end position="400"/>
    </location>
</feature>
<dbReference type="InterPro" id="IPR036259">
    <property type="entry name" value="MFS_trans_sf"/>
</dbReference>
<feature type="transmembrane region" description="Helical" evidence="7">
    <location>
        <begin position="147"/>
        <end position="166"/>
    </location>
</feature>
<evidence type="ECO:0000256" key="5">
    <source>
        <dbReference type="ARBA" id="ARBA00023136"/>
    </source>
</evidence>
<evidence type="ECO:0000256" key="3">
    <source>
        <dbReference type="ARBA" id="ARBA00022692"/>
    </source>
</evidence>
<dbReference type="RefSeq" id="WP_271636666.1">
    <property type="nucleotide sequence ID" value="NZ_CP094970.1"/>
</dbReference>
<gene>
    <name evidence="9" type="ORF">L0C25_11665</name>
</gene>
<feature type="transmembrane region" description="Helical" evidence="7">
    <location>
        <begin position="52"/>
        <end position="75"/>
    </location>
</feature>
<evidence type="ECO:0000313" key="10">
    <source>
        <dbReference type="Proteomes" id="UP001164390"/>
    </source>
</evidence>
<sequence>MSDTESATHTGALEPGALRRVVAVLCVTQITGFGVLYYAFPVLATEIASDTGWSTIAVTAAFSAGQVTSGVVGIVVGRHIDRFGPRAIMTAGSVLAVPAVLVIAWSPTYAAFVIGWIIAGMAMSAVLYPPAFAALTHWGGSRRVQALTALTLVAGLASTVFAPLTAFTTSHLEWRTTYVVLIVGFAAVTIPAHWYGLRRPWRREQTGDTQPRGGRSRIGATVRSPTFIILAVAMSMTAFSVYAVVINLVPLFIEHGYSAGQGAIALGLGGIGQVCGRLGYARFAAVTSYTVRGAIIIGVVAASTGTLAAVSGPLAALVAASVAVGVGRGTYTLVQATAISDRWGTANFGSLNGILTAPMLIASAIAPFAGAALAELTGSQARSFVVLAAVAAVAAGLFLATTPRSPSPEAAAPRADRADPAGPHD</sequence>
<feature type="region of interest" description="Disordered" evidence="6">
    <location>
        <begin position="405"/>
        <end position="425"/>
    </location>
</feature>
<feature type="transmembrane region" description="Helical" evidence="7">
    <location>
        <begin position="87"/>
        <end position="105"/>
    </location>
</feature>
<feature type="transmembrane region" description="Helical" evidence="7">
    <location>
        <begin position="111"/>
        <end position="135"/>
    </location>
</feature>
<dbReference type="PANTHER" id="PTHR43385">
    <property type="entry name" value="RIBOFLAVIN TRANSPORTER RIBJ"/>
    <property type="match status" value="1"/>
</dbReference>
<keyword evidence="10" id="KW-1185">Reference proteome</keyword>
<evidence type="ECO:0000259" key="8">
    <source>
        <dbReference type="PROSITE" id="PS50850"/>
    </source>
</evidence>
<feature type="transmembrane region" description="Helical" evidence="7">
    <location>
        <begin position="21"/>
        <end position="40"/>
    </location>
</feature>
<dbReference type="InterPro" id="IPR020846">
    <property type="entry name" value="MFS_dom"/>
</dbReference>
<dbReference type="KEGG" id="sgrg:L0C25_11665"/>
<dbReference type="CDD" id="cd17355">
    <property type="entry name" value="MFS_YcxA_like"/>
    <property type="match status" value="1"/>
</dbReference>
<dbReference type="PANTHER" id="PTHR43385:SF1">
    <property type="entry name" value="RIBOFLAVIN TRANSPORTER RIBJ"/>
    <property type="match status" value="1"/>
</dbReference>
<dbReference type="EMBL" id="CP094970">
    <property type="protein sequence ID" value="UYM07692.1"/>
    <property type="molecule type" value="Genomic_DNA"/>
</dbReference>
<dbReference type="AlphaFoldDB" id="A0AA46YMF2"/>
<keyword evidence="2" id="KW-0813">Transport</keyword>
<proteinExistence type="predicted"/>
<dbReference type="SUPFAM" id="SSF103473">
    <property type="entry name" value="MFS general substrate transporter"/>
    <property type="match status" value="1"/>
</dbReference>
<feature type="transmembrane region" description="Helical" evidence="7">
    <location>
        <begin position="227"/>
        <end position="253"/>
    </location>
</feature>
<feature type="transmembrane region" description="Helical" evidence="7">
    <location>
        <begin position="289"/>
        <end position="308"/>
    </location>
</feature>
<dbReference type="InterPro" id="IPR011701">
    <property type="entry name" value="MFS"/>
</dbReference>
<accession>A0AA46YMF2</accession>
<evidence type="ECO:0000256" key="6">
    <source>
        <dbReference type="SAM" id="MobiDB-lite"/>
    </source>
</evidence>
<dbReference type="GO" id="GO:0022857">
    <property type="term" value="F:transmembrane transporter activity"/>
    <property type="evidence" value="ECO:0007669"/>
    <property type="project" value="InterPro"/>
</dbReference>
<evidence type="ECO:0000256" key="2">
    <source>
        <dbReference type="ARBA" id="ARBA00022448"/>
    </source>
</evidence>
<dbReference type="GO" id="GO:0005886">
    <property type="term" value="C:plasma membrane"/>
    <property type="evidence" value="ECO:0007669"/>
    <property type="project" value="UniProtKB-SubCell"/>
</dbReference>
<dbReference type="InterPro" id="IPR052983">
    <property type="entry name" value="MFS_Riboflavin_Transporter"/>
</dbReference>
<keyword evidence="5 7" id="KW-0472">Membrane</keyword>
<comment type="subcellular location">
    <subcellularLocation>
        <location evidence="1">Cell membrane</location>
        <topology evidence="1">Multi-pass membrane protein</topology>
    </subcellularLocation>
</comment>
<feature type="compositionally biased region" description="Basic and acidic residues" evidence="6">
    <location>
        <begin position="414"/>
        <end position="425"/>
    </location>
</feature>
<dbReference type="Proteomes" id="UP001164390">
    <property type="component" value="Chromosome"/>
</dbReference>